<evidence type="ECO:0000313" key="3">
    <source>
        <dbReference type="Proteomes" id="UP001366060"/>
    </source>
</evidence>
<feature type="domain" description="Periplasmic copper-binding protein NosD beta helix" evidence="1">
    <location>
        <begin position="197"/>
        <end position="367"/>
    </location>
</feature>
<evidence type="ECO:0000313" key="2">
    <source>
        <dbReference type="EMBL" id="MEL0660390.1"/>
    </source>
</evidence>
<reference evidence="2 3" key="1">
    <citation type="submission" date="2024-02" db="EMBL/GenBank/DDBJ databases">
        <title>Bacteria isolated from the canopy kelp, Nereocystis luetkeana.</title>
        <authorList>
            <person name="Pfister C.A."/>
            <person name="Younker I.T."/>
            <person name="Light S.H."/>
        </authorList>
    </citation>
    <scope>NUCLEOTIDE SEQUENCE [LARGE SCALE GENOMIC DNA]</scope>
    <source>
        <strain evidence="2 3">TI.2.07</strain>
    </source>
</reference>
<dbReference type="InterPro" id="IPR006626">
    <property type="entry name" value="PbH1"/>
</dbReference>
<dbReference type="Proteomes" id="UP001366060">
    <property type="component" value="Unassembled WGS sequence"/>
</dbReference>
<dbReference type="InterPro" id="IPR012334">
    <property type="entry name" value="Pectin_lyas_fold"/>
</dbReference>
<name>A0ABU9HER1_9GAMM</name>
<keyword evidence="3" id="KW-1185">Reference proteome</keyword>
<proteinExistence type="predicted"/>
<dbReference type="InterPro" id="IPR007742">
    <property type="entry name" value="NosD_dom"/>
</dbReference>
<dbReference type="Pfam" id="PF05048">
    <property type="entry name" value="NosD"/>
    <property type="match status" value="1"/>
</dbReference>
<comment type="caution">
    <text evidence="2">The sequence shown here is derived from an EMBL/GenBank/DDBJ whole genome shotgun (WGS) entry which is preliminary data.</text>
</comment>
<dbReference type="RefSeq" id="WP_341628849.1">
    <property type="nucleotide sequence ID" value="NZ_JBAKBA010000041.1"/>
</dbReference>
<accession>A0ABU9HER1</accession>
<gene>
    <name evidence="2" type="ORF">V6255_14720</name>
</gene>
<dbReference type="SMART" id="SM00710">
    <property type="entry name" value="PbH1"/>
    <property type="match status" value="4"/>
</dbReference>
<dbReference type="Gene3D" id="2.160.20.10">
    <property type="entry name" value="Single-stranded right-handed beta-helix, Pectin lyase-like"/>
    <property type="match status" value="1"/>
</dbReference>
<dbReference type="EMBL" id="JBAKBA010000041">
    <property type="protein sequence ID" value="MEL0660390.1"/>
    <property type="molecule type" value="Genomic_DNA"/>
</dbReference>
<dbReference type="SUPFAM" id="SSF51126">
    <property type="entry name" value="Pectin lyase-like"/>
    <property type="match status" value="1"/>
</dbReference>
<protein>
    <submittedName>
        <fullName evidence="2">NosD domain-containing protein</fullName>
    </submittedName>
</protein>
<organism evidence="2 3">
    <name type="scientific">Psychromonas arctica</name>
    <dbReference type="NCBI Taxonomy" id="168275"/>
    <lineage>
        <taxon>Bacteria</taxon>
        <taxon>Pseudomonadati</taxon>
        <taxon>Pseudomonadota</taxon>
        <taxon>Gammaproteobacteria</taxon>
        <taxon>Alteromonadales</taxon>
        <taxon>Psychromonadaceae</taxon>
        <taxon>Psychromonas</taxon>
    </lineage>
</organism>
<sequence length="586" mass="65739">MFRLLNCSILLTTWVLTNFLMITPLQAKPAVDSTVEQLINRFNLPAFTETIFVDSTLNQSCQQYDPETRLCGKGDQLSVSQLSDATKIAKPGILFLIRQGDYQQALHVSMSGNEKAYIGFSAYQNEQVRIKGVDSIDQRQAYGAIWLDEVSYIVVNGITVTDSIGFGRFLNAHHNIFSNNDFTGSTIYNEGENASKRGGLYIAFSHHNQIIDNRFQKGTDLLSLVHSNYNRVEGNIMTLAGHDIWNIKCGSFNVIRNNVFSNKKQKLGAVFDCEEGTMDWHGNGRFKQPAPVLDASQYNLIEHNVFKDAVRYYSTSGGNGIQYAGQHGIIRFNTFYHTNVGFSLASYRTEAAYTYSNRIYNNTFHDNWCVGIAVGRWIEKFEDNQFVNNILWNNQGVGASQCNTQNATQILFSRKEGDQWFVRNNIASDKSDQVIGLWGVANKMSVYDFEGSFIPVQFKDTLAKDPLFVEQTKHNYQLSANSPMIDAGVMLSKIISDSGKGLQVEVQDSQFFYDGAGIEGESGDQIMIQSAENSSLQSATIVNIDRKSNLLTLDKIVSWQKGDMISLSYEGTQPDLGAFEFVKKLQ</sequence>
<evidence type="ECO:0000259" key="1">
    <source>
        <dbReference type="Pfam" id="PF05048"/>
    </source>
</evidence>
<dbReference type="InterPro" id="IPR011050">
    <property type="entry name" value="Pectin_lyase_fold/virulence"/>
</dbReference>